<evidence type="ECO:0000313" key="2">
    <source>
        <dbReference type="Proteomes" id="UP000308886"/>
    </source>
</evidence>
<proteinExistence type="predicted"/>
<name>A0AC61QUL7_9BACT</name>
<protein>
    <submittedName>
        <fullName evidence="1">META domain-containing protein</fullName>
    </submittedName>
</protein>
<dbReference type="Proteomes" id="UP000308886">
    <property type="component" value="Unassembled WGS sequence"/>
</dbReference>
<comment type="caution">
    <text evidence="1">The sequence shown here is derived from an EMBL/GenBank/DDBJ whole genome shotgun (WGS) entry which is preliminary data.</text>
</comment>
<accession>A0AC61QUL7</accession>
<organism evidence="1 2">
    <name type="scientific">Palleniella muris</name>
    <dbReference type="NCBI Taxonomy" id="3038145"/>
    <lineage>
        <taxon>Bacteria</taxon>
        <taxon>Pseudomonadati</taxon>
        <taxon>Bacteroidota</taxon>
        <taxon>Bacteroidia</taxon>
        <taxon>Bacteroidales</taxon>
        <taxon>Prevotellaceae</taxon>
        <taxon>Palleniella</taxon>
    </lineage>
</organism>
<reference evidence="1" key="1">
    <citation type="submission" date="2019-04" db="EMBL/GenBank/DDBJ databases">
        <title>Microbes associate with the intestines of laboratory mice.</title>
        <authorList>
            <person name="Navarre W."/>
            <person name="Wong E."/>
            <person name="Huang K."/>
            <person name="Tropini C."/>
            <person name="Ng K."/>
            <person name="Yu B."/>
        </authorList>
    </citation>
    <scope>NUCLEOTIDE SEQUENCE</scope>
    <source>
        <strain evidence="1">NM73_A23</strain>
    </source>
</reference>
<evidence type="ECO:0000313" key="1">
    <source>
        <dbReference type="EMBL" id="TGX83932.1"/>
    </source>
</evidence>
<sequence length="159" mass="17671">MKKSKGLFMMLALTLLIVSCGQRTVKDSDGSSMESDLTQIVSGSIYGCWQLEKYNPVEYSSMFLAKVKSDKSCQLQFLDTGTFSCKTDCNSISGDFAVDDSLLSFQNMAWTEMACDDMTIEIDMKIILPRIKKYTVTPGFLFLQNGDGRTLAVFSKIGN</sequence>
<keyword evidence="2" id="KW-1185">Reference proteome</keyword>
<gene>
    <name evidence="1" type="ORF">E5358_01810</name>
</gene>
<dbReference type="EMBL" id="SRZC01000002">
    <property type="protein sequence ID" value="TGX83932.1"/>
    <property type="molecule type" value="Genomic_DNA"/>
</dbReference>